<dbReference type="Proteomes" id="UP000314294">
    <property type="component" value="Unassembled WGS sequence"/>
</dbReference>
<dbReference type="AlphaFoldDB" id="A0A4Z2EW58"/>
<sequence>MAPLIISMATRSPAIWEVDAPPLGVHSQRQQERAGCAAAAGSGAAGSRGERAAGGSRRRLFSCHIISSRAVNKGAPRSSPGRCTAARKSVHGPPPPPLSLSPALGSTAVNNVDIVRPPPYTLHPPPHPPRTPRAVTGARAAAAQLALFIPGQMGTKWPFMQPKDRL</sequence>
<feature type="region of interest" description="Disordered" evidence="1">
    <location>
        <begin position="71"/>
        <end position="105"/>
    </location>
</feature>
<name>A0A4Z2EW58_9TELE</name>
<feature type="region of interest" description="Disordered" evidence="1">
    <location>
        <begin position="115"/>
        <end position="134"/>
    </location>
</feature>
<proteinExistence type="predicted"/>
<feature type="compositionally biased region" description="Pro residues" evidence="1">
    <location>
        <begin position="116"/>
        <end position="131"/>
    </location>
</feature>
<reference evidence="2 3" key="1">
    <citation type="submission" date="2019-03" db="EMBL/GenBank/DDBJ databases">
        <title>First draft genome of Liparis tanakae, snailfish: a comprehensive survey of snailfish specific genes.</title>
        <authorList>
            <person name="Kim W."/>
            <person name="Song I."/>
            <person name="Jeong J.-H."/>
            <person name="Kim D."/>
            <person name="Kim S."/>
            <person name="Ryu S."/>
            <person name="Song J.Y."/>
            <person name="Lee S.K."/>
        </authorList>
    </citation>
    <scope>NUCLEOTIDE SEQUENCE [LARGE SCALE GENOMIC DNA]</scope>
    <source>
        <tissue evidence="2">Muscle</tissue>
    </source>
</reference>
<comment type="caution">
    <text evidence="2">The sequence shown here is derived from an EMBL/GenBank/DDBJ whole genome shotgun (WGS) entry which is preliminary data.</text>
</comment>
<protein>
    <submittedName>
        <fullName evidence="2">Uncharacterized protein</fullName>
    </submittedName>
</protein>
<organism evidence="2 3">
    <name type="scientific">Liparis tanakae</name>
    <name type="common">Tanaka's snailfish</name>
    <dbReference type="NCBI Taxonomy" id="230148"/>
    <lineage>
        <taxon>Eukaryota</taxon>
        <taxon>Metazoa</taxon>
        <taxon>Chordata</taxon>
        <taxon>Craniata</taxon>
        <taxon>Vertebrata</taxon>
        <taxon>Euteleostomi</taxon>
        <taxon>Actinopterygii</taxon>
        <taxon>Neopterygii</taxon>
        <taxon>Teleostei</taxon>
        <taxon>Neoteleostei</taxon>
        <taxon>Acanthomorphata</taxon>
        <taxon>Eupercaria</taxon>
        <taxon>Perciformes</taxon>
        <taxon>Cottioidei</taxon>
        <taxon>Cottales</taxon>
        <taxon>Liparidae</taxon>
        <taxon>Liparis</taxon>
    </lineage>
</organism>
<keyword evidence="3" id="KW-1185">Reference proteome</keyword>
<dbReference type="EMBL" id="SRLO01002386">
    <property type="protein sequence ID" value="TNN33023.1"/>
    <property type="molecule type" value="Genomic_DNA"/>
</dbReference>
<accession>A0A4Z2EW58</accession>
<gene>
    <name evidence="2" type="ORF">EYF80_056813</name>
</gene>
<evidence type="ECO:0000313" key="2">
    <source>
        <dbReference type="EMBL" id="TNN33023.1"/>
    </source>
</evidence>
<evidence type="ECO:0000313" key="3">
    <source>
        <dbReference type="Proteomes" id="UP000314294"/>
    </source>
</evidence>
<evidence type="ECO:0000256" key="1">
    <source>
        <dbReference type="SAM" id="MobiDB-lite"/>
    </source>
</evidence>